<feature type="region of interest" description="Disordered" evidence="1">
    <location>
        <begin position="405"/>
        <end position="435"/>
    </location>
</feature>
<feature type="compositionally biased region" description="Basic and acidic residues" evidence="1">
    <location>
        <begin position="423"/>
        <end position="435"/>
    </location>
</feature>
<sequence>MSLYLDGPQAVEKSATAETRDSKRQKATEKLPDSLDTFEMRINTGSRVRKRHYDDIKKSLGSSFYWSLDSRKDFAQHMTGQGWIAEVCDTEADVKIARDARPWDIIISGDSDSLGYANIHTLWPLSPNILKTIGFSREQLTALAVVSKNDYQRNIKGLGPASNFGVIKKIGHSRLIIAAYLSDPTVITKNELEATFKDSIRVFVEMRQQVMNPLRPNPTQTVYHALQERFRDLCQKRESLKDVKGSEAQLTPVEEPIMTLKFYKQPPETSAKSLPKPKTNAEKAPTSAKKPLTEMKKIGLVRSLAWRHPTVSLEVGTINANTKRVFLVFSGGMFAGVFPSGGRQKREAQRLIGIFVETLRIRMDSAEEALRIKLPPGKLTVSEEQRTKAHRDAVSDTERKILDHLCERIKPKDDDEDDDDDAADKKRENNSDLDEKANDQEGFLLSFLTFLYSGNYPRERDLKGFGARDLLPKDKDDDGDKDRGKKEKISPGIVVNYLIEWLVAGHFYKPSRRRDEIEVKMPYTPTDVVRSVAGQLAVELKKLYGNGSHELRKKVLTVQKKGVLDASIDIGIRE</sequence>
<gene>
    <name evidence="2" type="ORF">EC957_008485</name>
</gene>
<comment type="caution">
    <text evidence="2">The sequence shown here is derived from an EMBL/GenBank/DDBJ whole genome shotgun (WGS) entry which is preliminary data.</text>
</comment>
<accession>A0A9P6EX15</accession>
<evidence type="ECO:0008006" key="4">
    <source>
        <dbReference type="Google" id="ProtNLM"/>
    </source>
</evidence>
<organism evidence="2 3">
    <name type="scientific">Mortierella hygrophila</name>
    <dbReference type="NCBI Taxonomy" id="979708"/>
    <lineage>
        <taxon>Eukaryota</taxon>
        <taxon>Fungi</taxon>
        <taxon>Fungi incertae sedis</taxon>
        <taxon>Mucoromycota</taxon>
        <taxon>Mortierellomycotina</taxon>
        <taxon>Mortierellomycetes</taxon>
        <taxon>Mortierellales</taxon>
        <taxon>Mortierellaceae</taxon>
        <taxon>Mortierella</taxon>
    </lineage>
</organism>
<dbReference type="EMBL" id="JAAAXW010000423">
    <property type="protein sequence ID" value="KAF9537310.1"/>
    <property type="molecule type" value="Genomic_DNA"/>
</dbReference>
<name>A0A9P6EX15_9FUNG</name>
<evidence type="ECO:0000256" key="1">
    <source>
        <dbReference type="SAM" id="MobiDB-lite"/>
    </source>
</evidence>
<feature type="compositionally biased region" description="Basic and acidic residues" evidence="1">
    <location>
        <begin position="470"/>
        <end position="486"/>
    </location>
</feature>
<proteinExistence type="predicted"/>
<feature type="region of interest" description="Disordered" evidence="1">
    <location>
        <begin position="266"/>
        <end position="289"/>
    </location>
</feature>
<feature type="region of interest" description="Disordered" evidence="1">
    <location>
        <begin position="467"/>
        <end position="486"/>
    </location>
</feature>
<feature type="region of interest" description="Disordered" evidence="1">
    <location>
        <begin position="1"/>
        <end position="30"/>
    </location>
</feature>
<evidence type="ECO:0000313" key="3">
    <source>
        <dbReference type="Proteomes" id="UP000723463"/>
    </source>
</evidence>
<feature type="compositionally biased region" description="Basic and acidic residues" evidence="1">
    <location>
        <begin position="18"/>
        <end position="30"/>
    </location>
</feature>
<keyword evidence="3" id="KW-1185">Reference proteome</keyword>
<dbReference type="Proteomes" id="UP000723463">
    <property type="component" value="Unassembled WGS sequence"/>
</dbReference>
<evidence type="ECO:0000313" key="2">
    <source>
        <dbReference type="EMBL" id="KAF9537310.1"/>
    </source>
</evidence>
<protein>
    <recommendedName>
        <fullName evidence="4">XPG-I domain-containing protein</fullName>
    </recommendedName>
</protein>
<dbReference type="AlphaFoldDB" id="A0A9P6EX15"/>
<reference evidence="2" key="1">
    <citation type="journal article" date="2020" name="Fungal Divers.">
        <title>Resolving the Mortierellaceae phylogeny through synthesis of multi-gene phylogenetics and phylogenomics.</title>
        <authorList>
            <person name="Vandepol N."/>
            <person name="Liber J."/>
            <person name="Desiro A."/>
            <person name="Na H."/>
            <person name="Kennedy M."/>
            <person name="Barry K."/>
            <person name="Grigoriev I.V."/>
            <person name="Miller A.N."/>
            <person name="O'Donnell K."/>
            <person name="Stajich J.E."/>
            <person name="Bonito G."/>
        </authorList>
    </citation>
    <scope>NUCLEOTIDE SEQUENCE</scope>
    <source>
        <strain evidence="2">NRRL 2591</strain>
    </source>
</reference>